<comment type="caution">
    <text evidence="2">The sequence shown here is derived from an EMBL/GenBank/DDBJ whole genome shotgun (WGS) entry which is preliminary data.</text>
</comment>
<dbReference type="EMBL" id="PJMW01000002">
    <property type="protein sequence ID" value="PKV81182.1"/>
    <property type="molecule type" value="Genomic_DNA"/>
</dbReference>
<sequence length="728" mass="81181">MVDQRTSMRIRSALLSGRAVLVTGAGFSKGAMDINGDELPLGRELAEQIWPIAFGTDPFEDSSSLGEVFRLANRKAGGLLKQHLDLVFTVDRNKLPDRYTEWLQLPWHRIYTLNIDDLDVAISETRPTFRPLKIFSAATSTPGQVNQGQLAVVHLNGRLPDFPELTFDPPAYGERTSRQDAWYQEFVSDIVTRPTVFVGTVLEEPPFWHYLTQRGVKGSVSETRPKSWLVSKRLPAARKALLAEYNIDLVEAYESDFYDDIIAPHLPELNAAAKGLAEVSISESEDYILDVAGEVSNASGGDADFLLGREPIWGDVTRGYAAEFDWDRELIENLRNASEGSWIVHGDPGSGKTTSLMRIAAVLAADGNRVCWVTRNTAKPPIQMANDVAKKNPDYVFIDNIERFSDSAVAIINHLTRLLDSSVIVAGIRTRRMHGLSLSTALPSAAYVRTPDLSDPDAIALVKQLDAGNRLGALQTMNAVDRVKAITHRAGRQLLVALIEATSGREFHNKIADECSSLDGLELAAYGVVCCAQAADNQYLTRDDILLAINEANNPGIAAISRLVSGRTIVDVNGQLRARHYVIAESSVKYFRDEGSLRLWMEHLIFLFALRYDPNHMTRGRYGRLLIRFLNHDFLRENLGDSSSVQTLYGSLENVLKHEFHYWLQRGSFEINVGDLAKAETFLRQAEAMQDDDFKFETAWGYLRLKQALCDPHQGWFSSTRRGGNRSP</sequence>
<proteinExistence type="predicted"/>
<dbReference type="SUPFAM" id="SSF52540">
    <property type="entry name" value="P-loop containing nucleoside triphosphate hydrolases"/>
    <property type="match status" value="1"/>
</dbReference>
<dbReference type="Pfam" id="PF25199">
    <property type="entry name" value="nSTAND_NTPase5"/>
    <property type="match status" value="1"/>
</dbReference>
<evidence type="ECO:0000259" key="1">
    <source>
        <dbReference type="SMART" id="SM00382"/>
    </source>
</evidence>
<reference evidence="2 3" key="1">
    <citation type="submission" date="2017-12" db="EMBL/GenBank/DDBJ databases">
        <title>Sequencing the genomes of 1000 Actinobacteria strains.</title>
        <authorList>
            <person name="Klenk H.-P."/>
        </authorList>
    </citation>
    <scope>NUCLEOTIDE SEQUENCE [LARGE SCALE GENOMIC DNA]</scope>
    <source>
        <strain evidence="2 3">DSM 44489</strain>
    </source>
</reference>
<feature type="domain" description="AAA+ ATPase" evidence="1">
    <location>
        <begin position="338"/>
        <end position="500"/>
    </location>
</feature>
<dbReference type="InterPro" id="IPR027417">
    <property type="entry name" value="P-loop_NTPase"/>
</dbReference>
<name>A0A2N3VHS9_9NOCA</name>
<evidence type="ECO:0000313" key="3">
    <source>
        <dbReference type="Proteomes" id="UP000233766"/>
    </source>
</evidence>
<dbReference type="SMART" id="SM00382">
    <property type="entry name" value="AAA"/>
    <property type="match status" value="1"/>
</dbReference>
<accession>A0A2N3VHS9</accession>
<organism evidence="2 3">
    <name type="scientific">Nocardia fluminea</name>
    <dbReference type="NCBI Taxonomy" id="134984"/>
    <lineage>
        <taxon>Bacteria</taxon>
        <taxon>Bacillati</taxon>
        <taxon>Actinomycetota</taxon>
        <taxon>Actinomycetes</taxon>
        <taxon>Mycobacteriales</taxon>
        <taxon>Nocardiaceae</taxon>
        <taxon>Nocardia</taxon>
    </lineage>
</organism>
<dbReference type="Gene3D" id="3.40.50.300">
    <property type="entry name" value="P-loop containing nucleotide triphosphate hydrolases"/>
    <property type="match status" value="1"/>
</dbReference>
<gene>
    <name evidence="2" type="ORF">ATK86_5645</name>
</gene>
<dbReference type="InterPro" id="IPR003593">
    <property type="entry name" value="AAA+_ATPase"/>
</dbReference>
<dbReference type="OrthoDB" id="7357874at2"/>
<dbReference type="Proteomes" id="UP000233766">
    <property type="component" value="Unassembled WGS sequence"/>
</dbReference>
<keyword evidence="3" id="KW-1185">Reference proteome</keyword>
<dbReference type="AlphaFoldDB" id="A0A2N3VHS9"/>
<dbReference type="RefSeq" id="WP_143876140.1">
    <property type="nucleotide sequence ID" value="NZ_PJMW01000002.1"/>
</dbReference>
<dbReference type="InterPro" id="IPR057574">
    <property type="entry name" value="nSTAND_NTPase5_dom"/>
</dbReference>
<evidence type="ECO:0000313" key="2">
    <source>
        <dbReference type="EMBL" id="PKV81182.1"/>
    </source>
</evidence>
<protein>
    <submittedName>
        <fullName evidence="2">SIR2-like protein</fullName>
    </submittedName>
</protein>